<comment type="caution">
    <text evidence="3">The sequence shown here is derived from an EMBL/GenBank/DDBJ whole genome shotgun (WGS) entry which is preliminary data.</text>
</comment>
<dbReference type="AlphaFoldDB" id="A0AAD9FRS8"/>
<name>A0AAD9FRS8_PAPLA</name>
<keyword evidence="1" id="KW-0175">Coiled coil</keyword>
<feature type="domain" description="Kinetochore protein Sos7 coiled-coil" evidence="2">
    <location>
        <begin position="76"/>
        <end position="148"/>
    </location>
</feature>
<protein>
    <recommendedName>
        <fullName evidence="2">Kinetochore protein Sos7 coiled-coil domain-containing protein</fullName>
    </recommendedName>
</protein>
<dbReference type="GO" id="GO:0000776">
    <property type="term" value="C:kinetochore"/>
    <property type="evidence" value="ECO:0007669"/>
    <property type="project" value="InterPro"/>
</dbReference>
<gene>
    <name evidence="3" type="ORF">DB88DRAFT_487631</name>
</gene>
<evidence type="ECO:0000256" key="1">
    <source>
        <dbReference type="SAM" id="Coils"/>
    </source>
</evidence>
<evidence type="ECO:0000313" key="3">
    <source>
        <dbReference type="EMBL" id="KAK1925016.1"/>
    </source>
</evidence>
<dbReference type="GO" id="GO:0051315">
    <property type="term" value="P:attachment of mitotic spindle microtubules to kinetochore"/>
    <property type="evidence" value="ECO:0007669"/>
    <property type="project" value="TreeGrafter"/>
</dbReference>
<feature type="coiled-coil region" evidence="1">
    <location>
        <begin position="109"/>
        <end position="249"/>
    </location>
</feature>
<sequence>MQAMQASISSGSSLHTAVDSLLANSTTPFNLVLNRNAFHDRVLRDAASLSSDHALMLDPHNPTLLKEETSFQKDQWSSLKFRYLELDAKRNFVTYLTGDNPTSVPPGTNEALEQSNAEKKKALKESKVQLETMRDETIRLAKANAEKHATVTKQLSEAQEVQKKIRDMELELARIKATYPAENRMTITQAEEILDQQTEEMQRLTEEQEEATQSAEEARTKVARTAKDIQRLERERDREEARAKEVQEGREAGDTKVDEMCRWLNSSISFYKNMMGIRSVTAVADNELHLEYDVADGDPIILKLAFDPATRALSNAEVEGTDLDIGEAVNIALANNDPPGLIADVLMLVRSRR</sequence>
<accession>A0AAD9FRS8</accession>
<proteinExistence type="predicted"/>
<dbReference type="InterPro" id="IPR037475">
    <property type="entry name" value="Sos7"/>
</dbReference>
<dbReference type="PANTHER" id="PTHR37329">
    <property type="entry name" value="KINETOCHORE PROTEIN SOS7"/>
    <property type="match status" value="1"/>
</dbReference>
<reference evidence="3" key="1">
    <citation type="submission" date="2023-02" db="EMBL/GenBank/DDBJ databases">
        <title>Identification and recombinant expression of a fungal hydrolase from Papiliotrema laurentii that hydrolyzes apple cutin and clears colloidal polyester polyurethane.</title>
        <authorList>
            <consortium name="DOE Joint Genome Institute"/>
            <person name="Roman V.A."/>
            <person name="Bojanowski C."/>
            <person name="Crable B.R."/>
            <person name="Wagner D.N."/>
            <person name="Hung C.S."/>
            <person name="Nadeau L.J."/>
            <person name="Schratz L."/>
            <person name="Haridas S."/>
            <person name="Pangilinan J."/>
            <person name="Lipzen A."/>
            <person name="Na H."/>
            <person name="Yan M."/>
            <person name="Ng V."/>
            <person name="Grigoriev I.V."/>
            <person name="Spatafora J.W."/>
            <person name="Barlow D."/>
            <person name="Biffinger J."/>
            <person name="Kelley-Loughnane N."/>
            <person name="Varaljay V.A."/>
            <person name="Crookes-Goodson W.J."/>
        </authorList>
    </citation>
    <scope>NUCLEOTIDE SEQUENCE</scope>
    <source>
        <strain evidence="3">5307AH</strain>
    </source>
</reference>
<keyword evidence="4" id="KW-1185">Reference proteome</keyword>
<dbReference type="InterPro" id="IPR048781">
    <property type="entry name" value="Sos7_CC"/>
</dbReference>
<organism evidence="3 4">
    <name type="scientific">Papiliotrema laurentii</name>
    <name type="common">Cryptococcus laurentii</name>
    <dbReference type="NCBI Taxonomy" id="5418"/>
    <lineage>
        <taxon>Eukaryota</taxon>
        <taxon>Fungi</taxon>
        <taxon>Dikarya</taxon>
        <taxon>Basidiomycota</taxon>
        <taxon>Agaricomycotina</taxon>
        <taxon>Tremellomycetes</taxon>
        <taxon>Tremellales</taxon>
        <taxon>Rhynchogastremaceae</taxon>
        <taxon>Papiliotrema</taxon>
    </lineage>
</organism>
<evidence type="ECO:0000313" key="4">
    <source>
        <dbReference type="Proteomes" id="UP001182556"/>
    </source>
</evidence>
<dbReference type="Pfam" id="PF20882">
    <property type="entry name" value="Sos7"/>
    <property type="match status" value="1"/>
</dbReference>
<dbReference type="Proteomes" id="UP001182556">
    <property type="component" value="Unassembled WGS sequence"/>
</dbReference>
<dbReference type="PANTHER" id="PTHR37329:SF1">
    <property type="entry name" value="KINETOCHORE PROTEIN SOS7"/>
    <property type="match status" value="1"/>
</dbReference>
<dbReference type="GO" id="GO:0034501">
    <property type="term" value="P:protein localization to kinetochore"/>
    <property type="evidence" value="ECO:0007669"/>
    <property type="project" value="InterPro"/>
</dbReference>
<dbReference type="EMBL" id="JAODAN010000004">
    <property type="protein sequence ID" value="KAK1925016.1"/>
    <property type="molecule type" value="Genomic_DNA"/>
</dbReference>
<evidence type="ECO:0000259" key="2">
    <source>
        <dbReference type="Pfam" id="PF20882"/>
    </source>
</evidence>